<dbReference type="SUPFAM" id="SSF55874">
    <property type="entry name" value="ATPase domain of HSP90 chaperone/DNA topoisomerase II/histidine kinase"/>
    <property type="match status" value="1"/>
</dbReference>
<dbReference type="InterPro" id="IPR013783">
    <property type="entry name" value="Ig-like_fold"/>
</dbReference>
<dbReference type="Pfam" id="PF07495">
    <property type="entry name" value="Y_Y_Y"/>
    <property type="match status" value="1"/>
</dbReference>
<keyword evidence="9" id="KW-1185">Reference proteome</keyword>
<dbReference type="PROSITE" id="PS50109">
    <property type="entry name" value="HIS_KIN"/>
    <property type="match status" value="1"/>
</dbReference>
<feature type="domain" description="Histidine kinase" evidence="7">
    <location>
        <begin position="979"/>
        <end position="1196"/>
    </location>
</feature>
<evidence type="ECO:0000256" key="4">
    <source>
        <dbReference type="ARBA" id="ARBA00023012"/>
    </source>
</evidence>
<dbReference type="FunFam" id="3.30.565.10:FF:000010">
    <property type="entry name" value="Sensor histidine kinase RcsC"/>
    <property type="match status" value="1"/>
</dbReference>
<dbReference type="RefSeq" id="WP_164210982.1">
    <property type="nucleotide sequence ID" value="NZ_JAAGSC010000040.1"/>
</dbReference>
<dbReference type="InterPro" id="IPR015943">
    <property type="entry name" value="WD40/YVTN_repeat-like_dom_sf"/>
</dbReference>
<dbReference type="EC" id="2.7.13.3" evidence="2"/>
<dbReference type="SMART" id="SM00388">
    <property type="entry name" value="HisKA"/>
    <property type="match status" value="1"/>
</dbReference>
<protein>
    <recommendedName>
        <fullName evidence="2">histidine kinase</fullName>
        <ecNumber evidence="2">2.7.13.3</ecNumber>
    </recommendedName>
</protein>
<dbReference type="InterPro" id="IPR003661">
    <property type="entry name" value="HisK_dim/P_dom"/>
</dbReference>
<dbReference type="Gene3D" id="3.30.565.10">
    <property type="entry name" value="Histidine kinase-like ATPase, C-terminal domain"/>
    <property type="match status" value="1"/>
</dbReference>
<dbReference type="InterPro" id="IPR036097">
    <property type="entry name" value="HisK_dim/P_sf"/>
</dbReference>
<dbReference type="CDD" id="cd00082">
    <property type="entry name" value="HisKA"/>
    <property type="match status" value="1"/>
</dbReference>
<dbReference type="InterPro" id="IPR036890">
    <property type="entry name" value="HATPase_C_sf"/>
</dbReference>
<dbReference type="CDD" id="cd16922">
    <property type="entry name" value="HATPase_EvgS-ArcB-TorS-like"/>
    <property type="match status" value="1"/>
</dbReference>
<keyword evidence="5" id="KW-0812">Transmembrane</keyword>
<dbReference type="PANTHER" id="PTHR43547:SF2">
    <property type="entry name" value="HYBRID SIGNAL TRANSDUCTION HISTIDINE KINASE C"/>
    <property type="match status" value="1"/>
</dbReference>
<keyword evidence="6" id="KW-0732">Signal</keyword>
<dbReference type="SUPFAM" id="SSF63829">
    <property type="entry name" value="Calcium-dependent phosphotriesterase"/>
    <property type="match status" value="2"/>
</dbReference>
<proteinExistence type="predicted"/>
<dbReference type="PANTHER" id="PTHR43547">
    <property type="entry name" value="TWO-COMPONENT HISTIDINE KINASE"/>
    <property type="match status" value="1"/>
</dbReference>
<keyword evidence="3" id="KW-0597">Phosphoprotein</keyword>
<gene>
    <name evidence="8" type="ORF">G3I74_07570</name>
</gene>
<dbReference type="Proteomes" id="UP000484885">
    <property type="component" value="Unassembled WGS sequence"/>
</dbReference>
<evidence type="ECO:0000256" key="2">
    <source>
        <dbReference type="ARBA" id="ARBA00012438"/>
    </source>
</evidence>
<organism evidence="8 9">
    <name type="scientific">Wenzhouxiangella limi</name>
    <dbReference type="NCBI Taxonomy" id="2707351"/>
    <lineage>
        <taxon>Bacteria</taxon>
        <taxon>Pseudomonadati</taxon>
        <taxon>Pseudomonadota</taxon>
        <taxon>Gammaproteobacteria</taxon>
        <taxon>Chromatiales</taxon>
        <taxon>Wenzhouxiangellaceae</taxon>
        <taxon>Wenzhouxiangella</taxon>
    </lineage>
</organism>
<dbReference type="InterPro" id="IPR003594">
    <property type="entry name" value="HATPase_dom"/>
</dbReference>
<evidence type="ECO:0000256" key="5">
    <source>
        <dbReference type="SAM" id="Phobius"/>
    </source>
</evidence>
<keyword evidence="4" id="KW-0902">Two-component regulatory system</keyword>
<dbReference type="Pfam" id="PF00512">
    <property type="entry name" value="HisKA"/>
    <property type="match status" value="1"/>
</dbReference>
<evidence type="ECO:0000313" key="9">
    <source>
        <dbReference type="Proteomes" id="UP000484885"/>
    </source>
</evidence>
<dbReference type="Gene3D" id="2.130.10.10">
    <property type="entry name" value="YVTN repeat-like/Quinoprotein amine dehydrogenase"/>
    <property type="match status" value="3"/>
</dbReference>
<dbReference type="GO" id="GO:0000155">
    <property type="term" value="F:phosphorelay sensor kinase activity"/>
    <property type="evidence" value="ECO:0007669"/>
    <property type="project" value="InterPro"/>
</dbReference>
<comment type="catalytic activity">
    <reaction evidence="1">
        <text>ATP + protein L-histidine = ADP + protein N-phospho-L-histidine.</text>
        <dbReference type="EC" id="2.7.13.3"/>
    </reaction>
</comment>
<keyword evidence="5" id="KW-0472">Membrane</keyword>
<dbReference type="InterPro" id="IPR004358">
    <property type="entry name" value="Sig_transdc_His_kin-like_C"/>
</dbReference>
<dbReference type="SMART" id="SM00387">
    <property type="entry name" value="HATPase_c"/>
    <property type="match status" value="1"/>
</dbReference>
<evidence type="ECO:0000256" key="6">
    <source>
        <dbReference type="SAM" id="SignalP"/>
    </source>
</evidence>
<dbReference type="SUPFAM" id="SSF47384">
    <property type="entry name" value="Homodimeric domain of signal transducing histidine kinase"/>
    <property type="match status" value="1"/>
</dbReference>
<dbReference type="InterPro" id="IPR005467">
    <property type="entry name" value="His_kinase_dom"/>
</dbReference>
<feature type="signal peptide" evidence="6">
    <location>
        <begin position="1"/>
        <end position="30"/>
    </location>
</feature>
<accession>A0A845V5V9</accession>
<name>A0A845V5V9_9GAMM</name>
<dbReference type="EMBL" id="JAAGSC010000040">
    <property type="protein sequence ID" value="NDY95581.1"/>
    <property type="molecule type" value="Genomic_DNA"/>
</dbReference>
<dbReference type="Gene3D" id="1.10.287.130">
    <property type="match status" value="1"/>
</dbReference>
<sequence>MGFDRDKRGQKTRPAIAALLLWLFVSSAAAENYPVFRHIGVLDGLPDPAVEAMVQDRFGYVWIGTQAGLIRHEGDRLNLLPRDPSDPGALPNNNVMTLHAGSDGMVWAALEDSGMVEIGSDLRIRRHVRPDDDGGPLPFANIWSIAEDCDGRLWLAFPRGGVGVYDPISEDFEMFPQEEGAGLHPKGFQAHLMVDQRCRTWLVQTTQLSVYDPAVDPDRFTPVLSPGSDPLDFFLHAWISPRGDLLVSRQRDLLDLGSIDQAPGAMTPDIVRTTTGVIVGIGGFPDGRIFVATEAGLEVFDPETGAGRTMLAQPDLPFSLPASNLGSAYLVDAEGGVWLAVREEGLAYLPPDHAAFARIPRPAESGDRLLIERIRSISPGFEPETLWVVADSVPYRLSLRDGSHTPLHEAYPSFPADRYSRMNILQLVERESDLLTLQLRHLSWLGPAPGSAEDWISKDEVNPNFFKFIHEADGGRYWLGMGDSGLWLFDPEDRSSLQFGPDQPKPRYLPEGAPVAMRTGPRGQKWVAGRKAVYRYDAAEGFVQKLEWPNRPIRSLAWNGWTLWVGSDHALMQYRLVDNELNLIRTLDLTELTERTTLLEILPASDDSQTLWLVLRSGIARLDLERGLFRSYGHAEGLALSEFSRDAIVAVDDGRIVLGGSGGIVTIDPSRLRRETFDPPVYLRALTAGDRRISLPPGARSPIDLAWDQNSVRFEFSALTYVAPEQVRYRVRLDGWDEDWLALDRQSSLYYSNLPPGQYRFEVQAAGPDGRWGERGDRLSIRIASPPWASPLAVLAYAVMLAAILGLTWRQVGRARRRRRELQDVLQKRKLAEGQRQLIQRLNADLEPLALARCIAAEIQRLTAAKSATIGYLHELMPTELVTGDGRAAMTRSQWQQRLQQADGTGEQVIDLQAEDGVIARVLLIPPAHGFEADHERRLALLVEVAGQSLHNSVLLQQVRLLAEEAEQASRAKSEFLATMSHEIRTPLHGVLGMAELLHEGAGDAPRQDLLKTLRASGKQLQRIIDDVLDISRIEAGRLELLNEPFETVSLLEQVVDLHAPSAAAKGLDLRLRISAGFPVLAFGDSGRLAQILGNLLNNAVKFTGEGSVEVSAEVCPDGQLFLAVTDTGPGIASNQMERLFLPFSQLDASLSRAHSGSGLGLAICRRLAEGMGGQLRLRSSAGSGSCFELRVPAGNPLPPQRFTSLLTETRLTALVDAPTYRVLLRLARRWGFRLEDGRRLTPRSGALVLFDGRDAVLRAQAVAWSQAGCTLLRLNSPFDREAPDNATDTASIALRWPLIESRLLSALLERVV</sequence>
<evidence type="ECO:0000313" key="8">
    <source>
        <dbReference type="EMBL" id="NDY95581.1"/>
    </source>
</evidence>
<dbReference type="Gene3D" id="2.60.40.10">
    <property type="entry name" value="Immunoglobulins"/>
    <property type="match status" value="1"/>
</dbReference>
<keyword evidence="5" id="KW-1133">Transmembrane helix</keyword>
<comment type="caution">
    <text evidence="8">The sequence shown here is derived from an EMBL/GenBank/DDBJ whole genome shotgun (WGS) entry which is preliminary data.</text>
</comment>
<evidence type="ECO:0000259" key="7">
    <source>
        <dbReference type="PROSITE" id="PS50109"/>
    </source>
</evidence>
<dbReference type="InterPro" id="IPR011123">
    <property type="entry name" value="Y_Y_Y"/>
</dbReference>
<reference evidence="8 9" key="1">
    <citation type="submission" date="2020-02" db="EMBL/GenBank/DDBJ databases">
        <authorList>
            <person name="Zhang X.-Y."/>
        </authorList>
    </citation>
    <scope>NUCLEOTIDE SEQUENCE [LARGE SCALE GENOMIC DNA]</scope>
    <source>
        <strain evidence="8 9">C33</strain>
    </source>
</reference>
<dbReference type="PRINTS" id="PR00344">
    <property type="entry name" value="BCTRLSENSOR"/>
</dbReference>
<evidence type="ECO:0000256" key="3">
    <source>
        <dbReference type="ARBA" id="ARBA00022553"/>
    </source>
</evidence>
<evidence type="ECO:0000256" key="1">
    <source>
        <dbReference type="ARBA" id="ARBA00000085"/>
    </source>
</evidence>
<dbReference type="Pfam" id="PF02518">
    <property type="entry name" value="HATPase_c"/>
    <property type="match status" value="1"/>
</dbReference>
<feature type="transmembrane region" description="Helical" evidence="5">
    <location>
        <begin position="788"/>
        <end position="809"/>
    </location>
</feature>
<feature type="chain" id="PRO_5032446636" description="histidine kinase" evidence="6">
    <location>
        <begin position="31"/>
        <end position="1313"/>
    </location>
</feature>